<dbReference type="Proteomes" id="UP000590964">
    <property type="component" value="Unassembled WGS sequence"/>
</dbReference>
<protein>
    <submittedName>
        <fullName evidence="2">DUF192 domain-containing protein</fullName>
    </submittedName>
</protein>
<organism evidence="2 4">
    <name type="scientific">Candidatus Iainarchaeum sp</name>
    <dbReference type="NCBI Taxonomy" id="3101447"/>
    <lineage>
        <taxon>Archaea</taxon>
        <taxon>Candidatus Iainarchaeota</taxon>
        <taxon>Candidatus Iainarchaeia</taxon>
        <taxon>Candidatus Iainarchaeales</taxon>
        <taxon>Candidatus Iainarchaeaceae</taxon>
        <taxon>Candidatus Iainarchaeum</taxon>
    </lineage>
</organism>
<dbReference type="EMBL" id="DUFJ01000034">
    <property type="protein sequence ID" value="HIH32877.1"/>
    <property type="molecule type" value="Genomic_DNA"/>
</dbReference>
<reference evidence="3" key="2">
    <citation type="submission" date="2021-03" db="EMBL/GenBank/DDBJ databases">
        <authorList>
            <person name="Jaffe A."/>
        </authorList>
    </citation>
    <scope>NUCLEOTIDE SEQUENCE</scope>
    <source>
        <strain evidence="3">RIFCSPLOWO2_01_FULL_43_13</strain>
    </source>
</reference>
<dbReference type="Proteomes" id="UP000527315">
    <property type="component" value="Unassembled WGS sequence"/>
</dbReference>
<evidence type="ECO:0000313" key="1">
    <source>
        <dbReference type="EMBL" id="HIH21036.1"/>
    </source>
</evidence>
<evidence type="ECO:0000313" key="2">
    <source>
        <dbReference type="EMBL" id="HIH32877.1"/>
    </source>
</evidence>
<dbReference type="EMBL" id="DUFW01000001">
    <property type="protein sequence ID" value="HIH21036.1"/>
    <property type="molecule type" value="Genomic_DNA"/>
</dbReference>
<dbReference type="AlphaFoldDB" id="A0A7J4KX77"/>
<evidence type="ECO:0000313" key="3">
    <source>
        <dbReference type="EMBL" id="MBS3057961.1"/>
    </source>
</evidence>
<dbReference type="Proteomes" id="UP000680185">
    <property type="component" value="Unassembled WGS sequence"/>
</dbReference>
<reference evidence="2" key="1">
    <citation type="journal article" date="2020" name="bioRxiv">
        <title>A rank-normalized archaeal taxonomy based on genome phylogeny resolves widespread incomplete and uneven classifications.</title>
        <authorList>
            <person name="Rinke C."/>
            <person name="Chuvochina M."/>
            <person name="Mussig A.J."/>
            <person name="Chaumeil P.-A."/>
            <person name="Waite D.W."/>
            <person name="Whitman W.B."/>
            <person name="Parks D.H."/>
            <person name="Hugenholtz P."/>
        </authorList>
    </citation>
    <scope>NUCLEOTIDE SEQUENCE</scope>
    <source>
        <strain evidence="2">UBA10036</strain>
        <strain evidence="1">UBA10191</strain>
    </source>
</reference>
<dbReference type="Gene3D" id="2.60.120.1140">
    <property type="entry name" value="Protein of unknown function DUF192"/>
    <property type="match status" value="1"/>
</dbReference>
<dbReference type="EMBL" id="JAGVWB010000005">
    <property type="protein sequence ID" value="MBS3057961.1"/>
    <property type="molecule type" value="Genomic_DNA"/>
</dbReference>
<gene>
    <name evidence="1" type="ORF">HA222_00030</name>
    <name evidence="2" type="ORF">HA227_01355</name>
    <name evidence="3" type="ORF">J4478_01000</name>
</gene>
<name>A0A7J4KX77_9ARCH</name>
<sequence>MLERKENFDYALVFLLPNESRYGASIHSLFMRFPIDVVFLDNGKKIVDLVKGFKPWSLNLTPKKPAGFIVEMREGSIKKFRLENGEKISFS</sequence>
<reference evidence="3" key="3">
    <citation type="submission" date="2021-05" db="EMBL/GenBank/DDBJ databases">
        <title>Protein family content uncovers lineage relationships and bacterial pathway maintenance mechanisms in DPANN archaea.</title>
        <authorList>
            <person name="Castelle C.J."/>
            <person name="Meheust R."/>
            <person name="Jaffe A.L."/>
            <person name="Seitz K."/>
            <person name="Gong X."/>
            <person name="Baker B.J."/>
            <person name="Banfield J.F."/>
        </authorList>
    </citation>
    <scope>NUCLEOTIDE SEQUENCE</scope>
    <source>
        <strain evidence="3">RIFCSPLOWO2_01_FULL_43_13</strain>
    </source>
</reference>
<comment type="caution">
    <text evidence="2">The sequence shown here is derived from an EMBL/GenBank/DDBJ whole genome shotgun (WGS) entry which is preliminary data.</text>
</comment>
<dbReference type="InterPro" id="IPR038695">
    <property type="entry name" value="Saro_0823-like_sf"/>
</dbReference>
<dbReference type="Pfam" id="PF02643">
    <property type="entry name" value="DUF192"/>
    <property type="match status" value="1"/>
</dbReference>
<proteinExistence type="predicted"/>
<evidence type="ECO:0000313" key="4">
    <source>
        <dbReference type="Proteomes" id="UP000527315"/>
    </source>
</evidence>
<accession>A0A7J4KX77</accession>
<dbReference type="InterPro" id="IPR003795">
    <property type="entry name" value="DUF192"/>
</dbReference>